<organism evidence="2 3">
    <name type="scientific">Novosphingobium rhizovicinum</name>
    <dbReference type="NCBI Taxonomy" id="3228928"/>
    <lineage>
        <taxon>Bacteria</taxon>
        <taxon>Pseudomonadati</taxon>
        <taxon>Pseudomonadota</taxon>
        <taxon>Alphaproteobacteria</taxon>
        <taxon>Sphingomonadales</taxon>
        <taxon>Sphingomonadaceae</taxon>
        <taxon>Novosphingobium</taxon>
    </lineage>
</organism>
<reference evidence="2 3" key="1">
    <citation type="submission" date="2024-06" db="EMBL/GenBank/DDBJ databases">
        <title>Novosphingobium rhizovicinus M1R2S20.</title>
        <authorList>
            <person name="Sun J.-Q."/>
        </authorList>
    </citation>
    <scope>NUCLEOTIDE SEQUENCE [LARGE SCALE GENOMIC DNA]</scope>
    <source>
        <strain evidence="2 3">M1R2S20</strain>
    </source>
</reference>
<accession>A0ABV3R7A5</accession>
<evidence type="ECO:0000313" key="2">
    <source>
        <dbReference type="EMBL" id="MEW9853935.1"/>
    </source>
</evidence>
<protein>
    <submittedName>
        <fullName evidence="2">Uncharacterized protein</fullName>
    </submittedName>
</protein>
<dbReference type="EMBL" id="JBFNXR010000017">
    <property type="protein sequence ID" value="MEW9853935.1"/>
    <property type="molecule type" value="Genomic_DNA"/>
</dbReference>
<feature type="compositionally biased region" description="Basic and acidic residues" evidence="1">
    <location>
        <begin position="110"/>
        <end position="127"/>
    </location>
</feature>
<proteinExistence type="predicted"/>
<name>A0ABV3R7A5_9SPHN</name>
<keyword evidence="3" id="KW-1185">Reference proteome</keyword>
<dbReference type="Proteomes" id="UP001556118">
    <property type="component" value="Unassembled WGS sequence"/>
</dbReference>
<evidence type="ECO:0000256" key="1">
    <source>
        <dbReference type="SAM" id="MobiDB-lite"/>
    </source>
</evidence>
<evidence type="ECO:0000313" key="3">
    <source>
        <dbReference type="Proteomes" id="UP001556118"/>
    </source>
</evidence>
<feature type="compositionally biased region" description="Basic and acidic residues" evidence="1">
    <location>
        <begin position="1"/>
        <end position="15"/>
    </location>
</feature>
<comment type="caution">
    <text evidence="2">The sequence shown here is derived from an EMBL/GenBank/DDBJ whole genome shotgun (WGS) entry which is preliminary data.</text>
</comment>
<feature type="region of interest" description="Disordered" evidence="1">
    <location>
        <begin position="1"/>
        <end position="127"/>
    </location>
</feature>
<sequence>MTDRPRDFEGEDRQTNDIAPEVHNSEQEDEEFQAQTLAGERLKEGADDYGLQDSEKVATGEEGDDVQDSVDHMRQMVSSGRIDNSAYAGEPNDDDNDDTFLPAVQPQERATTESDGAPRLRKDRDTP</sequence>
<gene>
    <name evidence="2" type="ORF">ABUH87_01905</name>
</gene>
<dbReference type="RefSeq" id="WP_367768549.1">
    <property type="nucleotide sequence ID" value="NZ_JBFNXR010000017.1"/>
</dbReference>